<accession>A0A8S5MSP9</accession>
<protein>
    <submittedName>
        <fullName evidence="1">Uncharacterized protein</fullName>
    </submittedName>
</protein>
<reference evidence="1" key="1">
    <citation type="journal article" date="2021" name="Proc. Natl. Acad. Sci. U.S.A.">
        <title>A Catalog of Tens of Thousands of Viruses from Human Metagenomes Reveals Hidden Associations with Chronic Diseases.</title>
        <authorList>
            <person name="Tisza M.J."/>
            <person name="Buck C.B."/>
        </authorList>
    </citation>
    <scope>NUCLEOTIDE SEQUENCE</scope>
    <source>
        <strain evidence="1">CtD6g5</strain>
    </source>
</reference>
<evidence type="ECO:0000313" key="1">
    <source>
        <dbReference type="EMBL" id="DAD84995.1"/>
    </source>
</evidence>
<dbReference type="EMBL" id="BK014970">
    <property type="protein sequence ID" value="DAD84995.1"/>
    <property type="molecule type" value="Genomic_DNA"/>
</dbReference>
<proteinExistence type="predicted"/>
<name>A0A8S5MSP9_9CAUD</name>
<organism evidence="1">
    <name type="scientific">Siphoviridae sp. ctD6g5</name>
    <dbReference type="NCBI Taxonomy" id="2826196"/>
    <lineage>
        <taxon>Viruses</taxon>
        <taxon>Duplodnaviria</taxon>
        <taxon>Heunggongvirae</taxon>
        <taxon>Uroviricota</taxon>
        <taxon>Caudoviricetes</taxon>
    </lineage>
</organism>
<sequence>MKHLKKLLTTLRSDGSIPRECQKITLPISSPSW</sequence>